<dbReference type="Gene3D" id="2.60.40.10">
    <property type="entry name" value="Immunoglobulins"/>
    <property type="match status" value="1"/>
</dbReference>
<evidence type="ECO:0000256" key="2">
    <source>
        <dbReference type="SAM" id="SignalP"/>
    </source>
</evidence>
<accession>A0ABM7WSI6</accession>
<dbReference type="SMART" id="SM00060">
    <property type="entry name" value="FN3"/>
    <property type="match status" value="1"/>
</dbReference>
<feature type="transmembrane region" description="Helical" evidence="1">
    <location>
        <begin position="292"/>
        <end position="310"/>
    </location>
</feature>
<proteinExistence type="predicted"/>
<feature type="chain" id="PRO_5045510556" description="Fibronectin type-III domain-containing protein" evidence="2">
    <location>
        <begin position="20"/>
        <end position="315"/>
    </location>
</feature>
<dbReference type="InterPro" id="IPR013783">
    <property type="entry name" value="Ig-like_fold"/>
</dbReference>
<gene>
    <name evidence="4" type="ORF">AMOR_14480</name>
</gene>
<dbReference type="PROSITE" id="PS50853">
    <property type="entry name" value="FN3"/>
    <property type="match status" value="1"/>
</dbReference>
<keyword evidence="1" id="KW-0472">Membrane</keyword>
<evidence type="ECO:0000256" key="1">
    <source>
        <dbReference type="SAM" id="Phobius"/>
    </source>
</evidence>
<feature type="signal peptide" evidence="2">
    <location>
        <begin position="1"/>
        <end position="19"/>
    </location>
</feature>
<name>A0ABM7WSI6_9BACT</name>
<dbReference type="EMBL" id="AP025591">
    <property type="protein sequence ID" value="BDG02452.1"/>
    <property type="molecule type" value="Genomic_DNA"/>
</dbReference>
<evidence type="ECO:0000259" key="3">
    <source>
        <dbReference type="PROSITE" id="PS50853"/>
    </source>
</evidence>
<dbReference type="RefSeq" id="WP_248360112.1">
    <property type="nucleotide sequence ID" value="NZ_AP025591.1"/>
</dbReference>
<evidence type="ECO:0000313" key="5">
    <source>
        <dbReference type="Proteomes" id="UP001162891"/>
    </source>
</evidence>
<organism evidence="4 5">
    <name type="scientific">Anaeromyxobacter oryzae</name>
    <dbReference type="NCBI Taxonomy" id="2918170"/>
    <lineage>
        <taxon>Bacteria</taxon>
        <taxon>Pseudomonadati</taxon>
        <taxon>Myxococcota</taxon>
        <taxon>Myxococcia</taxon>
        <taxon>Myxococcales</taxon>
        <taxon>Cystobacterineae</taxon>
        <taxon>Anaeromyxobacteraceae</taxon>
        <taxon>Anaeromyxobacter</taxon>
    </lineage>
</organism>
<dbReference type="Proteomes" id="UP001162891">
    <property type="component" value="Chromosome"/>
</dbReference>
<feature type="domain" description="Fibronectin type-III" evidence="3">
    <location>
        <begin position="178"/>
        <end position="273"/>
    </location>
</feature>
<keyword evidence="5" id="KW-1185">Reference proteome</keyword>
<dbReference type="InterPro" id="IPR003961">
    <property type="entry name" value="FN3_dom"/>
</dbReference>
<dbReference type="Pfam" id="PF00041">
    <property type="entry name" value="fn3"/>
    <property type="match status" value="1"/>
</dbReference>
<sequence>MRRALILVAAVAVPVLVLAAISAPAGKVIETTNFDATTGVSYISLAECRGGSVPLEWNLTGVTFTARGQYRIFASSRDPATRTGADLGFCDETAATTPVVVYAGSVGSAPATTAVQDLGVSGSDIVKAVLPPSATAPGTDPCTSTNETTSLWICVHWIDASSTRAGVASGKFILQVQAPGDPTNVTASAGDRAIEARWDASTGGAAVDHYVATATPVGGGTPISSGETNATSVRIGGLQNDVQYNITVTAFSKAGNPSNAVAASNNPVSPLPVEDFWDWYKLQGGQEAGGCASGSAGVFALAGVAALLAMRRRRK</sequence>
<keyword evidence="1" id="KW-1133">Transmembrane helix</keyword>
<keyword evidence="1" id="KW-0812">Transmembrane</keyword>
<dbReference type="InterPro" id="IPR036116">
    <property type="entry name" value="FN3_sf"/>
</dbReference>
<dbReference type="SUPFAM" id="SSF49265">
    <property type="entry name" value="Fibronectin type III"/>
    <property type="match status" value="1"/>
</dbReference>
<keyword evidence="2" id="KW-0732">Signal</keyword>
<reference evidence="5" key="1">
    <citation type="journal article" date="2022" name="Int. J. Syst. Evol. Microbiol.">
        <title>Anaeromyxobacter oryzae sp. nov., Anaeromyxobacter diazotrophicus sp. nov. and Anaeromyxobacter paludicola sp. nov., isolated from paddy soils.</title>
        <authorList>
            <person name="Itoh H."/>
            <person name="Xu Z."/>
            <person name="Mise K."/>
            <person name="Masuda Y."/>
            <person name="Ushijima N."/>
            <person name="Hayakawa C."/>
            <person name="Shiratori Y."/>
            <person name="Senoo K."/>
        </authorList>
    </citation>
    <scope>NUCLEOTIDE SEQUENCE [LARGE SCALE GENOMIC DNA]</scope>
    <source>
        <strain evidence="5">Red232</strain>
    </source>
</reference>
<evidence type="ECO:0000313" key="4">
    <source>
        <dbReference type="EMBL" id="BDG02452.1"/>
    </source>
</evidence>
<protein>
    <recommendedName>
        <fullName evidence="3">Fibronectin type-III domain-containing protein</fullName>
    </recommendedName>
</protein>
<dbReference type="CDD" id="cd00063">
    <property type="entry name" value="FN3"/>
    <property type="match status" value="1"/>
</dbReference>